<feature type="transmembrane region" description="Helical" evidence="6">
    <location>
        <begin position="106"/>
        <end position="125"/>
    </location>
</feature>
<keyword evidence="5 6" id="KW-0472">Membrane</keyword>
<evidence type="ECO:0000256" key="1">
    <source>
        <dbReference type="ARBA" id="ARBA00004141"/>
    </source>
</evidence>
<comment type="subcellular location">
    <subcellularLocation>
        <location evidence="6">Cell membrane</location>
        <topology evidence="6">Multi-pass membrane protein</topology>
    </subcellularLocation>
    <subcellularLocation>
        <location evidence="1">Membrane</location>
        <topology evidence="1">Multi-pass membrane protein</topology>
    </subcellularLocation>
</comment>
<feature type="transmembrane region" description="Helical" evidence="6">
    <location>
        <begin position="5"/>
        <end position="28"/>
    </location>
</feature>
<keyword evidence="3 6" id="KW-0812">Transmembrane</keyword>
<evidence type="ECO:0000313" key="7">
    <source>
        <dbReference type="EMBL" id="OWF32174.1"/>
    </source>
</evidence>
<feature type="transmembrane region" description="Helical" evidence="6">
    <location>
        <begin position="209"/>
        <end position="227"/>
    </location>
</feature>
<dbReference type="PANTHER" id="PTHR43701:SF2">
    <property type="entry name" value="MEMBRANE TRANSPORTER PROTEIN YJNA-RELATED"/>
    <property type="match status" value="1"/>
</dbReference>
<reference evidence="7 8" key="1">
    <citation type="submission" date="2017-03" db="EMBL/GenBank/DDBJ databases">
        <title>Genome sequence of Lactobacillus kimchii KACC 12383.</title>
        <authorList>
            <person name="Chun J."/>
        </authorList>
    </citation>
    <scope>NUCLEOTIDE SEQUENCE [LARGE SCALE GENOMIC DNA]</scope>
    <source>
        <strain evidence="7 8">KACC 12383</strain>
    </source>
</reference>
<evidence type="ECO:0000256" key="6">
    <source>
        <dbReference type="RuleBase" id="RU363041"/>
    </source>
</evidence>
<proteinExistence type="inferred from homology"/>
<evidence type="ECO:0000313" key="8">
    <source>
        <dbReference type="Proteomes" id="UP000196649"/>
    </source>
</evidence>
<dbReference type="InterPro" id="IPR002781">
    <property type="entry name" value="TM_pro_TauE-like"/>
</dbReference>
<dbReference type="RefSeq" id="WP_054643246.1">
    <property type="nucleotide sequence ID" value="NZ_LNUB01000047.1"/>
</dbReference>
<dbReference type="EMBL" id="MXAL01000011">
    <property type="protein sequence ID" value="OWF32174.1"/>
    <property type="molecule type" value="Genomic_DNA"/>
</dbReference>
<evidence type="ECO:0000256" key="5">
    <source>
        <dbReference type="ARBA" id="ARBA00023136"/>
    </source>
</evidence>
<dbReference type="AlphaFoldDB" id="A0A210P6U0"/>
<feature type="transmembrane region" description="Helical" evidence="6">
    <location>
        <begin position="137"/>
        <end position="157"/>
    </location>
</feature>
<dbReference type="PANTHER" id="PTHR43701">
    <property type="entry name" value="MEMBRANE TRANSPORTER PROTEIN MJ0441-RELATED"/>
    <property type="match status" value="1"/>
</dbReference>
<organism evidence="7 8">
    <name type="scientific">Companilactobacillus kimchii</name>
    <dbReference type="NCBI Taxonomy" id="2801452"/>
    <lineage>
        <taxon>Bacteria</taxon>
        <taxon>Bacillati</taxon>
        <taxon>Bacillota</taxon>
        <taxon>Bacilli</taxon>
        <taxon>Lactobacillales</taxon>
        <taxon>Lactobacillaceae</taxon>
        <taxon>Companilactobacillus</taxon>
    </lineage>
</organism>
<protein>
    <recommendedName>
        <fullName evidence="6">Probable membrane transporter protein</fullName>
    </recommendedName>
</protein>
<dbReference type="GO" id="GO:0005886">
    <property type="term" value="C:plasma membrane"/>
    <property type="evidence" value="ECO:0007669"/>
    <property type="project" value="UniProtKB-SubCell"/>
</dbReference>
<dbReference type="InterPro" id="IPR051598">
    <property type="entry name" value="TSUP/Inactive_protease-like"/>
</dbReference>
<dbReference type="Pfam" id="PF01925">
    <property type="entry name" value="TauE"/>
    <property type="match status" value="1"/>
</dbReference>
<evidence type="ECO:0000256" key="3">
    <source>
        <dbReference type="ARBA" id="ARBA00022692"/>
    </source>
</evidence>
<feature type="transmembrane region" description="Helical" evidence="6">
    <location>
        <begin position="40"/>
        <end position="61"/>
    </location>
</feature>
<accession>A0A210P6U0</accession>
<feature type="transmembrane region" description="Helical" evidence="6">
    <location>
        <begin position="73"/>
        <end position="94"/>
    </location>
</feature>
<keyword evidence="6" id="KW-1003">Cell membrane</keyword>
<evidence type="ECO:0000256" key="4">
    <source>
        <dbReference type="ARBA" id="ARBA00022989"/>
    </source>
</evidence>
<evidence type="ECO:0000256" key="2">
    <source>
        <dbReference type="ARBA" id="ARBA00009142"/>
    </source>
</evidence>
<comment type="caution">
    <text evidence="7">The sequence shown here is derived from an EMBL/GenBank/DDBJ whole genome shotgun (WGS) entry which is preliminary data.</text>
</comment>
<comment type="similarity">
    <text evidence="2 6">Belongs to the 4-toluene sulfonate uptake permease (TSUP) (TC 2.A.102) family.</text>
</comment>
<name>A0A210P6U0_9LACO</name>
<sequence>MTNALYGIIVLFATIIGAITGLGGGVIIKPLFDLVARDSATVIGLYSAMAVFTMSIVSITKQKRNGFRFDKKTVGYVSLGSIFGGLVGEGIFDFCTKSLSNNYVKVIQNALLLITLVFIIVYGINQKKVVSKELRNPFVIFLVGLILGLVSVFMGIGGGPLNVAMFMILFSFFMKESTVYSIVTIFFAQLSKLMLNFISGTYSLIDWRSTIVIVIVAIVGGYIGTLINQRLSNKIVNNIYNVLMIALSFVAVLNIYQAL</sequence>
<gene>
    <name evidence="7" type="ORF">LKACC12383_02199</name>
</gene>
<dbReference type="Proteomes" id="UP000196649">
    <property type="component" value="Unassembled WGS sequence"/>
</dbReference>
<keyword evidence="4 6" id="KW-1133">Transmembrane helix</keyword>
<feature type="transmembrane region" description="Helical" evidence="6">
    <location>
        <begin position="239"/>
        <end position="256"/>
    </location>
</feature>